<sequence length="260" mass="29815">MAQVEEDGLQQFVQMTKVELTHYPGARGMDTTGGKQALIARALVAWESKAPIKVSTEDFKKQLKLDYKNTLSQHNIPDPWSLPSDVWSDNVYRWPLVDMGKIFMSLLSTKEYNTDYLGKYKTEKAYSYFTSNFVGTVWAQVLNDTERCFPTREVTPSQNVRADPHKLWVLLNNTGEVLTSVSSCTAGLCHTCNHMIAVLYKVEYAIGNNVHSKSCTETSCQWNKGTRKEIKPKKFKTWIYGRTKRPENLCQLRQDKITRI</sequence>
<dbReference type="PANTHER" id="PTHR47526:SF3">
    <property type="entry name" value="PHD-TYPE DOMAIN-CONTAINING PROTEIN"/>
    <property type="match status" value="1"/>
</dbReference>
<gene>
    <name evidence="1" type="ORF">ElyMa_003353500</name>
</gene>
<dbReference type="Proteomes" id="UP000762676">
    <property type="component" value="Unassembled WGS sequence"/>
</dbReference>
<evidence type="ECO:0000313" key="1">
    <source>
        <dbReference type="EMBL" id="GFS22042.1"/>
    </source>
</evidence>
<dbReference type="AlphaFoldDB" id="A0AAV4JKK2"/>
<name>A0AAV4JKK2_9GAST</name>
<proteinExistence type="predicted"/>
<protein>
    <submittedName>
        <fullName evidence="1">YqaJ viral recombinase domain</fullName>
    </submittedName>
</protein>
<reference evidence="1 2" key="1">
    <citation type="journal article" date="2021" name="Elife">
        <title>Chloroplast acquisition without the gene transfer in kleptoplastic sea slugs, Plakobranchus ocellatus.</title>
        <authorList>
            <person name="Maeda T."/>
            <person name="Takahashi S."/>
            <person name="Yoshida T."/>
            <person name="Shimamura S."/>
            <person name="Takaki Y."/>
            <person name="Nagai Y."/>
            <person name="Toyoda A."/>
            <person name="Suzuki Y."/>
            <person name="Arimoto A."/>
            <person name="Ishii H."/>
            <person name="Satoh N."/>
            <person name="Nishiyama T."/>
            <person name="Hasebe M."/>
            <person name="Maruyama T."/>
            <person name="Minagawa J."/>
            <person name="Obokata J."/>
            <person name="Shigenobu S."/>
        </authorList>
    </citation>
    <scope>NUCLEOTIDE SEQUENCE [LARGE SCALE GENOMIC DNA]</scope>
</reference>
<accession>A0AAV4JKK2</accession>
<comment type="caution">
    <text evidence="1">The sequence shown here is derived from an EMBL/GenBank/DDBJ whole genome shotgun (WGS) entry which is preliminary data.</text>
</comment>
<evidence type="ECO:0000313" key="2">
    <source>
        <dbReference type="Proteomes" id="UP000762676"/>
    </source>
</evidence>
<organism evidence="1 2">
    <name type="scientific">Elysia marginata</name>
    <dbReference type="NCBI Taxonomy" id="1093978"/>
    <lineage>
        <taxon>Eukaryota</taxon>
        <taxon>Metazoa</taxon>
        <taxon>Spiralia</taxon>
        <taxon>Lophotrochozoa</taxon>
        <taxon>Mollusca</taxon>
        <taxon>Gastropoda</taxon>
        <taxon>Heterobranchia</taxon>
        <taxon>Euthyneura</taxon>
        <taxon>Panpulmonata</taxon>
        <taxon>Sacoglossa</taxon>
        <taxon>Placobranchoidea</taxon>
        <taxon>Plakobranchidae</taxon>
        <taxon>Elysia</taxon>
    </lineage>
</organism>
<dbReference type="EMBL" id="BMAT01006914">
    <property type="protein sequence ID" value="GFS22042.1"/>
    <property type="molecule type" value="Genomic_DNA"/>
</dbReference>
<dbReference type="PANTHER" id="PTHR47526">
    <property type="entry name" value="ATP-DEPENDENT DNA HELICASE"/>
    <property type="match status" value="1"/>
</dbReference>
<keyword evidence="2" id="KW-1185">Reference proteome</keyword>